<sequence>MFTVPTDLSSAETKILSILHRNTTLRRSLLVDVHIRPDLGRRTHPMTRASKHVDVPWRSTGHATIPVCYFTVAAP</sequence>
<organism evidence="1">
    <name type="scientific">Anguilla anguilla</name>
    <name type="common">European freshwater eel</name>
    <name type="synonym">Muraena anguilla</name>
    <dbReference type="NCBI Taxonomy" id="7936"/>
    <lineage>
        <taxon>Eukaryota</taxon>
        <taxon>Metazoa</taxon>
        <taxon>Chordata</taxon>
        <taxon>Craniata</taxon>
        <taxon>Vertebrata</taxon>
        <taxon>Euteleostomi</taxon>
        <taxon>Actinopterygii</taxon>
        <taxon>Neopterygii</taxon>
        <taxon>Teleostei</taxon>
        <taxon>Anguilliformes</taxon>
        <taxon>Anguillidae</taxon>
        <taxon>Anguilla</taxon>
    </lineage>
</organism>
<protein>
    <submittedName>
        <fullName evidence="1">Uncharacterized protein</fullName>
    </submittedName>
</protein>
<dbReference type="EMBL" id="GBXM01007779">
    <property type="protein sequence ID" value="JAI00799.1"/>
    <property type="molecule type" value="Transcribed_RNA"/>
</dbReference>
<reference evidence="1" key="2">
    <citation type="journal article" date="2015" name="Fish Shellfish Immunol.">
        <title>Early steps in the European eel (Anguilla anguilla)-Vibrio vulnificus interaction in the gills: Role of the RtxA13 toxin.</title>
        <authorList>
            <person name="Callol A."/>
            <person name="Pajuelo D."/>
            <person name="Ebbesson L."/>
            <person name="Teles M."/>
            <person name="MacKenzie S."/>
            <person name="Amaro C."/>
        </authorList>
    </citation>
    <scope>NUCLEOTIDE SEQUENCE</scope>
</reference>
<dbReference type="AlphaFoldDB" id="A0A0E9XGJ2"/>
<name>A0A0E9XGJ2_ANGAN</name>
<accession>A0A0E9XGJ2</accession>
<reference evidence="1" key="1">
    <citation type="submission" date="2014-11" db="EMBL/GenBank/DDBJ databases">
        <authorList>
            <person name="Amaro Gonzalez C."/>
        </authorList>
    </citation>
    <scope>NUCLEOTIDE SEQUENCE</scope>
</reference>
<evidence type="ECO:0000313" key="1">
    <source>
        <dbReference type="EMBL" id="JAI00799.1"/>
    </source>
</evidence>
<proteinExistence type="predicted"/>